<sequence length="222" mass="24207">MNHRPSRTAARVAVVLALFTVVLLVALPAAASAQTTFTLFVGSSAHAPLAVIIEQQNEDTLYIESPEWETKPFYEAPYYSIRVGHGEWDVELIHDKMYLMNTPPEVQHFEVSHGYNLLLLNHRRGNGPFTWRTGLGLVAAHPESTVRGEGLGYGQGILKGFYIGGPAGQVAATYTRDLLGPLYLTAEAKATLAWAKVPVYNGHATVPHLAAHLLAGVGVRLW</sequence>
<dbReference type="AlphaFoldDB" id="A0A0K2SP00"/>
<name>A0A0K2SP00_LIMPI</name>
<keyword evidence="2" id="KW-1185">Reference proteome</keyword>
<evidence type="ECO:0000313" key="2">
    <source>
        <dbReference type="Proteomes" id="UP000065807"/>
    </source>
</evidence>
<gene>
    <name evidence="1" type="ORF">LIP_2888</name>
</gene>
<proteinExistence type="predicted"/>
<reference evidence="2" key="2">
    <citation type="journal article" date="2016" name="Int. J. Syst. Evol. Microbiol.">
        <title>Complete genome sequence and cell structure of Limnochorda pilosa, a Gram-negative spore-former within the phylum Firmicutes.</title>
        <authorList>
            <person name="Watanabe M."/>
            <person name="Kojima H."/>
            <person name="Fukui M."/>
        </authorList>
    </citation>
    <scope>NUCLEOTIDE SEQUENCE [LARGE SCALE GENOMIC DNA]</scope>
    <source>
        <strain evidence="2">HC45</strain>
    </source>
</reference>
<dbReference type="Proteomes" id="UP000065807">
    <property type="component" value="Chromosome"/>
</dbReference>
<evidence type="ECO:0000313" key="1">
    <source>
        <dbReference type="EMBL" id="BAS28717.1"/>
    </source>
</evidence>
<reference evidence="2" key="1">
    <citation type="submission" date="2015-07" db="EMBL/GenBank/DDBJ databases">
        <title>Complete genome sequence and phylogenetic analysis of Limnochorda pilosa.</title>
        <authorList>
            <person name="Watanabe M."/>
            <person name="Kojima H."/>
            <person name="Fukui M."/>
        </authorList>
    </citation>
    <scope>NUCLEOTIDE SEQUENCE [LARGE SCALE GENOMIC DNA]</scope>
    <source>
        <strain evidence="2">HC45</strain>
    </source>
</reference>
<dbReference type="RefSeq" id="WP_068139481.1">
    <property type="nucleotide sequence ID" value="NZ_AP014924.1"/>
</dbReference>
<organism evidence="1 2">
    <name type="scientific">Limnochorda pilosa</name>
    <dbReference type="NCBI Taxonomy" id="1555112"/>
    <lineage>
        <taxon>Bacteria</taxon>
        <taxon>Bacillati</taxon>
        <taxon>Bacillota</taxon>
        <taxon>Limnochordia</taxon>
        <taxon>Limnochordales</taxon>
        <taxon>Limnochordaceae</taxon>
        <taxon>Limnochorda</taxon>
    </lineage>
</organism>
<accession>A0A0K2SP00</accession>
<protein>
    <submittedName>
        <fullName evidence="1">Uncharacterized protein</fullName>
    </submittedName>
</protein>
<dbReference type="KEGG" id="lpil:LIP_2888"/>
<dbReference type="OrthoDB" id="5917052at2"/>
<dbReference type="EMBL" id="AP014924">
    <property type="protein sequence ID" value="BAS28717.1"/>
    <property type="molecule type" value="Genomic_DNA"/>
</dbReference>